<dbReference type="RefSeq" id="WP_149100304.1">
    <property type="nucleotide sequence ID" value="NZ_BMMG01000008.1"/>
</dbReference>
<reference evidence="10 12" key="1">
    <citation type="submission" date="2019-07" db="EMBL/GenBank/DDBJ databases">
        <authorList>
            <person name="Qu J.-H."/>
        </authorList>
    </citation>
    <scope>NUCLEOTIDE SEQUENCE [LARGE SCALE GENOMIC DNA]</scope>
    <source>
        <strain evidence="10 12">MDT1-10-3</strain>
    </source>
</reference>
<dbReference type="UniPathway" id="UPA00219"/>
<evidence type="ECO:0000256" key="6">
    <source>
        <dbReference type="ARBA" id="ARBA00023316"/>
    </source>
</evidence>
<dbReference type="PANTHER" id="PTHR41533">
    <property type="entry name" value="L,D-TRANSPEPTIDASE HI_1667-RELATED"/>
    <property type="match status" value="1"/>
</dbReference>
<dbReference type="EMBL" id="VKKZ01000025">
    <property type="protein sequence ID" value="KAA6430647.1"/>
    <property type="molecule type" value="Genomic_DNA"/>
</dbReference>
<evidence type="ECO:0000256" key="1">
    <source>
        <dbReference type="ARBA" id="ARBA00004752"/>
    </source>
</evidence>
<accession>A0A5M8Q433</accession>
<organism evidence="10 12">
    <name type="scientific">Rufibacter glacialis</name>
    <dbReference type="NCBI Taxonomy" id="1259555"/>
    <lineage>
        <taxon>Bacteria</taxon>
        <taxon>Pseudomonadati</taxon>
        <taxon>Bacteroidota</taxon>
        <taxon>Cytophagia</taxon>
        <taxon>Cytophagales</taxon>
        <taxon>Hymenobacteraceae</taxon>
        <taxon>Rufibacter</taxon>
    </lineage>
</organism>
<evidence type="ECO:0000313" key="11">
    <source>
        <dbReference type="EMBL" id="MFA1773618.1"/>
    </source>
</evidence>
<gene>
    <name evidence="11" type="ORF">ACD591_20125</name>
    <name evidence="10" type="ORF">FOE74_19430</name>
</gene>
<keyword evidence="6 7" id="KW-0961">Cell wall biogenesis/degradation</keyword>
<dbReference type="Gene3D" id="1.10.101.10">
    <property type="entry name" value="PGBD-like superfamily/PGBD"/>
    <property type="match status" value="1"/>
</dbReference>
<dbReference type="InterPro" id="IPR038063">
    <property type="entry name" value="Transpep_catalytic_dom"/>
</dbReference>
<dbReference type="GO" id="GO:0008360">
    <property type="term" value="P:regulation of cell shape"/>
    <property type="evidence" value="ECO:0007669"/>
    <property type="project" value="UniProtKB-UniRule"/>
</dbReference>
<sequence>MKKRTFYVLSLAVWVLMGPSAFQQTTTFAPAVQVARLQQAILKYQALAQQNQWVFFKENVCFKAEESDTCHVDLRQNLLLTGDLPATVAPEDSTYDAHLQQAVRWFQRRHGLPADGVVGNQTLEALNVSPAQRLRQLQVNLQRRQEAAAQVPERQVLVNIPNFTLHLLDSTGREAWQTRVVVGQPGEAYQTLPLESRIGYLVLNPTWTVPQSIFRREIIPLMRRDPAYLARNRMQLFRLSGTTRTLVSPASVNWHRLDPAKEPYLVVQSPGANNALGRIKFMFANPHDIYLHDTPAKALFQHPTRVYSHGCVRVQHPETLATYLLNHHWPQNLPPAPLLKQTSPEKAIFLPTPVKVKLAYYTSWVDDAGQLHFRKDLYGLDRNALLWFGL</sequence>
<evidence type="ECO:0000313" key="13">
    <source>
        <dbReference type="Proteomes" id="UP001570846"/>
    </source>
</evidence>
<evidence type="ECO:0000256" key="5">
    <source>
        <dbReference type="ARBA" id="ARBA00022984"/>
    </source>
</evidence>
<dbReference type="PROSITE" id="PS52029">
    <property type="entry name" value="LD_TPASE"/>
    <property type="match status" value="1"/>
</dbReference>
<reference evidence="10 12" key="2">
    <citation type="submission" date="2019-09" db="EMBL/GenBank/DDBJ databases">
        <title>A bacterium isolated from glacier soil.</title>
        <authorList>
            <person name="Liu Q."/>
        </authorList>
    </citation>
    <scope>NUCLEOTIDE SEQUENCE [LARGE SCALE GENOMIC DNA]</scope>
    <source>
        <strain evidence="10 12">MDT1-10-3</strain>
    </source>
</reference>
<dbReference type="SUPFAM" id="SSF47090">
    <property type="entry name" value="PGBD-like"/>
    <property type="match status" value="1"/>
</dbReference>
<keyword evidence="8" id="KW-0732">Signal</keyword>
<dbReference type="AlphaFoldDB" id="A0A5M8Q433"/>
<evidence type="ECO:0000256" key="2">
    <source>
        <dbReference type="ARBA" id="ARBA00005992"/>
    </source>
</evidence>
<proteinExistence type="inferred from homology"/>
<dbReference type="GO" id="GO:0016740">
    <property type="term" value="F:transferase activity"/>
    <property type="evidence" value="ECO:0007669"/>
    <property type="project" value="UniProtKB-KW"/>
</dbReference>
<evidence type="ECO:0000259" key="9">
    <source>
        <dbReference type="PROSITE" id="PS52029"/>
    </source>
</evidence>
<evidence type="ECO:0000256" key="8">
    <source>
        <dbReference type="SAM" id="SignalP"/>
    </source>
</evidence>
<feature type="domain" description="L,D-TPase catalytic" evidence="9">
    <location>
        <begin position="154"/>
        <end position="357"/>
    </location>
</feature>
<dbReference type="InterPro" id="IPR036365">
    <property type="entry name" value="PGBD-like_sf"/>
</dbReference>
<evidence type="ECO:0000256" key="4">
    <source>
        <dbReference type="ARBA" id="ARBA00022960"/>
    </source>
</evidence>
<dbReference type="Pfam" id="PF01471">
    <property type="entry name" value="PG_binding_1"/>
    <property type="match status" value="1"/>
</dbReference>
<dbReference type="CDD" id="cd16913">
    <property type="entry name" value="YkuD_like"/>
    <property type="match status" value="1"/>
</dbReference>
<dbReference type="InterPro" id="IPR036366">
    <property type="entry name" value="PGBDSf"/>
</dbReference>
<dbReference type="InterPro" id="IPR005490">
    <property type="entry name" value="LD_TPept_cat_dom"/>
</dbReference>
<evidence type="ECO:0000313" key="10">
    <source>
        <dbReference type="EMBL" id="KAA6430647.1"/>
    </source>
</evidence>
<feature type="chain" id="PRO_5024343585" evidence="8">
    <location>
        <begin position="24"/>
        <end position="390"/>
    </location>
</feature>
<feature type="signal peptide" evidence="8">
    <location>
        <begin position="1"/>
        <end position="23"/>
    </location>
</feature>
<keyword evidence="13" id="KW-1185">Reference proteome</keyword>
<comment type="similarity">
    <text evidence="2">Belongs to the YkuD family.</text>
</comment>
<comment type="pathway">
    <text evidence="1 7">Cell wall biogenesis; peptidoglycan biosynthesis.</text>
</comment>
<feature type="active site" description="Proton donor/acceptor" evidence="7">
    <location>
        <position position="292"/>
    </location>
</feature>
<dbReference type="Proteomes" id="UP001570846">
    <property type="component" value="Unassembled WGS sequence"/>
</dbReference>
<evidence type="ECO:0000313" key="12">
    <source>
        <dbReference type="Proteomes" id="UP000323866"/>
    </source>
</evidence>
<dbReference type="GO" id="GO:0009252">
    <property type="term" value="P:peptidoglycan biosynthetic process"/>
    <property type="evidence" value="ECO:0007669"/>
    <property type="project" value="UniProtKB-UniPathway"/>
</dbReference>
<keyword evidence="3" id="KW-0808">Transferase</keyword>
<protein>
    <submittedName>
        <fullName evidence="10">L,D-transpeptidase family protein</fullName>
    </submittedName>
    <submittedName>
        <fullName evidence="11">Murein L,D-transpeptidase</fullName>
    </submittedName>
</protein>
<dbReference type="Gene3D" id="2.40.440.10">
    <property type="entry name" value="L,D-transpeptidase catalytic domain-like"/>
    <property type="match status" value="1"/>
</dbReference>
<dbReference type="PANTHER" id="PTHR41533:SF2">
    <property type="entry name" value="BLR7131 PROTEIN"/>
    <property type="match status" value="1"/>
</dbReference>
<dbReference type="Proteomes" id="UP000323866">
    <property type="component" value="Unassembled WGS sequence"/>
</dbReference>
<keyword evidence="4 7" id="KW-0133">Cell shape</keyword>
<dbReference type="GO" id="GO:0071555">
    <property type="term" value="P:cell wall organization"/>
    <property type="evidence" value="ECO:0007669"/>
    <property type="project" value="UniProtKB-UniRule"/>
</dbReference>
<evidence type="ECO:0000256" key="7">
    <source>
        <dbReference type="PROSITE-ProRule" id="PRU01373"/>
    </source>
</evidence>
<dbReference type="Pfam" id="PF03734">
    <property type="entry name" value="YkuD"/>
    <property type="match status" value="1"/>
</dbReference>
<dbReference type="GO" id="GO:0004180">
    <property type="term" value="F:carboxypeptidase activity"/>
    <property type="evidence" value="ECO:0007669"/>
    <property type="project" value="UniProtKB-ARBA"/>
</dbReference>
<feature type="active site" description="Nucleophile" evidence="7">
    <location>
        <position position="311"/>
    </location>
</feature>
<name>A0A5M8Q433_9BACT</name>
<dbReference type="OrthoDB" id="9778545at2"/>
<keyword evidence="5 7" id="KW-0573">Peptidoglycan synthesis</keyword>
<dbReference type="InterPro" id="IPR052905">
    <property type="entry name" value="LD-transpeptidase_YkuD-like"/>
</dbReference>
<dbReference type="InterPro" id="IPR002477">
    <property type="entry name" value="Peptidoglycan-bd-like"/>
</dbReference>
<dbReference type="EMBL" id="JBGOGF010000014">
    <property type="protein sequence ID" value="MFA1773618.1"/>
    <property type="molecule type" value="Genomic_DNA"/>
</dbReference>
<evidence type="ECO:0000256" key="3">
    <source>
        <dbReference type="ARBA" id="ARBA00022679"/>
    </source>
</evidence>
<dbReference type="SUPFAM" id="SSF141523">
    <property type="entry name" value="L,D-transpeptidase catalytic domain-like"/>
    <property type="match status" value="1"/>
</dbReference>
<comment type="caution">
    <text evidence="10">The sequence shown here is derived from an EMBL/GenBank/DDBJ whole genome shotgun (WGS) entry which is preliminary data.</text>
</comment>
<reference evidence="11 13" key="3">
    <citation type="submission" date="2024-08" db="EMBL/GenBank/DDBJ databases">
        <authorList>
            <person name="Wei W."/>
        </authorList>
    </citation>
    <scope>NUCLEOTIDE SEQUENCE [LARGE SCALE GENOMIC DNA]</scope>
    <source>
        <strain evidence="11 13">XU2</strain>
    </source>
</reference>